<name>A0A1E7ELB7_9STRA</name>
<dbReference type="Proteomes" id="UP000095751">
    <property type="component" value="Unassembled WGS sequence"/>
</dbReference>
<reference evidence="3 4" key="1">
    <citation type="submission" date="2016-09" db="EMBL/GenBank/DDBJ databases">
        <title>Extensive genetic diversity and differential bi-allelic expression allows diatom success in the polar Southern Ocean.</title>
        <authorList>
            <consortium name="DOE Joint Genome Institute"/>
            <person name="Mock T."/>
            <person name="Otillar R.P."/>
            <person name="Strauss J."/>
            <person name="Dupont C."/>
            <person name="Frickenhaus S."/>
            <person name="Maumus F."/>
            <person name="Mcmullan M."/>
            <person name="Sanges R."/>
            <person name="Schmutz J."/>
            <person name="Toseland A."/>
            <person name="Valas R."/>
            <person name="Veluchamy A."/>
            <person name="Ward B.J."/>
            <person name="Allen A."/>
            <person name="Barry K."/>
            <person name="Falciatore A."/>
            <person name="Ferrante M."/>
            <person name="Fortunato A.E."/>
            <person name="Gloeckner G."/>
            <person name="Gruber A."/>
            <person name="Hipkin R."/>
            <person name="Janech M."/>
            <person name="Kroth P."/>
            <person name="Leese F."/>
            <person name="Lindquist E."/>
            <person name="Lyon B.R."/>
            <person name="Martin J."/>
            <person name="Mayer C."/>
            <person name="Parker M."/>
            <person name="Quesneville H."/>
            <person name="Raymond J."/>
            <person name="Uhlig C."/>
            <person name="Valentin K.U."/>
            <person name="Worden A.Z."/>
            <person name="Armbrust E.V."/>
            <person name="Bowler C."/>
            <person name="Green B."/>
            <person name="Moulton V."/>
            <person name="Van Oosterhout C."/>
            <person name="Grigoriev I."/>
        </authorList>
    </citation>
    <scope>NUCLEOTIDE SEQUENCE [LARGE SCALE GENOMIC DNA]</scope>
    <source>
        <strain evidence="3 4">CCMP1102</strain>
    </source>
</reference>
<protein>
    <submittedName>
        <fullName evidence="3">Uncharacterized protein</fullName>
    </submittedName>
</protein>
<feature type="region of interest" description="Disordered" evidence="1">
    <location>
        <begin position="258"/>
        <end position="333"/>
    </location>
</feature>
<keyword evidence="4" id="KW-1185">Reference proteome</keyword>
<evidence type="ECO:0000313" key="3">
    <source>
        <dbReference type="EMBL" id="OEU06353.1"/>
    </source>
</evidence>
<evidence type="ECO:0000313" key="4">
    <source>
        <dbReference type="Proteomes" id="UP000095751"/>
    </source>
</evidence>
<feature type="transmembrane region" description="Helical" evidence="2">
    <location>
        <begin position="337"/>
        <end position="359"/>
    </location>
</feature>
<organism evidence="3 4">
    <name type="scientific">Fragilariopsis cylindrus CCMP1102</name>
    <dbReference type="NCBI Taxonomy" id="635003"/>
    <lineage>
        <taxon>Eukaryota</taxon>
        <taxon>Sar</taxon>
        <taxon>Stramenopiles</taxon>
        <taxon>Ochrophyta</taxon>
        <taxon>Bacillariophyta</taxon>
        <taxon>Bacillariophyceae</taxon>
        <taxon>Bacillariophycidae</taxon>
        <taxon>Bacillariales</taxon>
        <taxon>Bacillariaceae</taxon>
        <taxon>Fragilariopsis</taxon>
    </lineage>
</organism>
<keyword evidence="2" id="KW-0812">Transmembrane</keyword>
<proteinExistence type="predicted"/>
<evidence type="ECO:0000256" key="2">
    <source>
        <dbReference type="SAM" id="Phobius"/>
    </source>
</evidence>
<feature type="compositionally biased region" description="Polar residues" evidence="1">
    <location>
        <begin position="315"/>
        <end position="333"/>
    </location>
</feature>
<accession>A0A1E7ELB7</accession>
<dbReference type="EMBL" id="KV784411">
    <property type="protein sequence ID" value="OEU06353.1"/>
    <property type="molecule type" value="Genomic_DNA"/>
</dbReference>
<gene>
    <name evidence="3" type="ORF">FRACYDRAFT_254764</name>
</gene>
<dbReference type="InParanoid" id="A0A1E7ELB7"/>
<keyword evidence="2" id="KW-0472">Membrane</keyword>
<feature type="compositionally biased region" description="Low complexity" evidence="1">
    <location>
        <begin position="275"/>
        <end position="293"/>
    </location>
</feature>
<feature type="compositionally biased region" description="Basic and acidic residues" evidence="1">
    <location>
        <begin position="258"/>
        <end position="274"/>
    </location>
</feature>
<sequence>MDGERDNGTFSCFRVTCSVLHNNVIVVVNAIAENEDAAVEVDENKAVEVDENNAAGNENNAGDVVVVVPLVVPFRNDEILSCRDSTVNFFIKNPDIENECHKYAETYSQHEGAQMQDIDEYGNDIVDSDGNFLFVFGYPEESLTALESICTSNNNNGYWIQTTITKLEFTCTVMEIEKNKVIVNNYGECLANTEECRNTNISILMQGMFADMGFACYEGDVPPDNFNDLVKEINFNYFDDLTTIFDDDTIDEIMEELRDGLPEDDKEEETKNENEATTTRPPATSSSNTIETPPVEEVESSPTLYAGAGDDESGLDNTNGGLLETLDSSRTSTNSSYTMTGIIIIISCIVIATVGFIFTHSHYSKINKRHTGGGGGKGGTRRGERGGGRHAKLSQQQIGYEMIGISSGENDLQFELSGTLT</sequence>
<dbReference type="AlphaFoldDB" id="A0A1E7ELB7"/>
<evidence type="ECO:0000256" key="1">
    <source>
        <dbReference type="SAM" id="MobiDB-lite"/>
    </source>
</evidence>
<keyword evidence="2" id="KW-1133">Transmembrane helix</keyword>
<dbReference type="KEGG" id="fcy:FRACYDRAFT_254764"/>
<feature type="region of interest" description="Disordered" evidence="1">
    <location>
        <begin position="367"/>
        <end position="393"/>
    </location>
</feature>